<keyword evidence="3" id="KW-1185">Reference proteome</keyword>
<organism evidence="2 3">
    <name type="scientific">Ramlibacter humi</name>
    <dbReference type="NCBI Taxonomy" id="2530451"/>
    <lineage>
        <taxon>Bacteria</taxon>
        <taxon>Pseudomonadati</taxon>
        <taxon>Pseudomonadota</taxon>
        <taxon>Betaproteobacteria</taxon>
        <taxon>Burkholderiales</taxon>
        <taxon>Comamonadaceae</taxon>
        <taxon>Ramlibacter</taxon>
    </lineage>
</organism>
<accession>A0A4Z0CDF1</accession>
<gene>
    <name evidence="2" type="ORF">EZ216_05110</name>
</gene>
<comment type="caution">
    <text evidence="2">The sequence shown here is derived from an EMBL/GenBank/DDBJ whole genome shotgun (WGS) entry which is preliminary data.</text>
</comment>
<evidence type="ECO:0000313" key="3">
    <source>
        <dbReference type="Proteomes" id="UP000297839"/>
    </source>
</evidence>
<reference evidence="2 3" key="1">
    <citation type="submission" date="2019-03" db="EMBL/GenBank/DDBJ databases">
        <title>Ramlibacter sp. 18x22-1, whole genome shotgun sequence.</title>
        <authorList>
            <person name="Zhang X."/>
            <person name="Feng G."/>
            <person name="Zhu H."/>
        </authorList>
    </citation>
    <scope>NUCLEOTIDE SEQUENCE [LARGE SCALE GENOMIC DNA]</scope>
    <source>
        <strain evidence="2 3">18x22-1</strain>
    </source>
</reference>
<dbReference type="PROSITE" id="PS51257">
    <property type="entry name" value="PROKAR_LIPOPROTEIN"/>
    <property type="match status" value="1"/>
</dbReference>
<dbReference type="AlphaFoldDB" id="A0A4Z0CDF1"/>
<dbReference type="EMBL" id="SMLK01000001">
    <property type="protein sequence ID" value="TFZ08538.1"/>
    <property type="molecule type" value="Genomic_DNA"/>
</dbReference>
<proteinExistence type="predicted"/>
<keyword evidence="1" id="KW-0732">Signal</keyword>
<feature type="chain" id="PRO_5021386452" evidence="1">
    <location>
        <begin position="22"/>
        <end position="101"/>
    </location>
</feature>
<protein>
    <submittedName>
        <fullName evidence="2">Uncharacterized protein</fullName>
    </submittedName>
</protein>
<sequence length="101" mass="10261">MTRTAVSASRLAAAAALLALAGCAGQPRATTAANWSQVPLRTYAQTATLEDSVRPTVEFKPGADGRVVRMAAPAATRAEVRNGMIVLGPVAPSNAAVASSR</sequence>
<dbReference type="Proteomes" id="UP000297839">
    <property type="component" value="Unassembled WGS sequence"/>
</dbReference>
<evidence type="ECO:0000313" key="2">
    <source>
        <dbReference type="EMBL" id="TFZ08538.1"/>
    </source>
</evidence>
<evidence type="ECO:0000256" key="1">
    <source>
        <dbReference type="SAM" id="SignalP"/>
    </source>
</evidence>
<dbReference type="RefSeq" id="WP_135248476.1">
    <property type="nucleotide sequence ID" value="NZ_SMLK01000001.1"/>
</dbReference>
<feature type="signal peptide" evidence="1">
    <location>
        <begin position="1"/>
        <end position="21"/>
    </location>
</feature>
<name>A0A4Z0CDF1_9BURK</name>